<evidence type="ECO:0000313" key="2">
    <source>
        <dbReference type="Proteomes" id="UP000655287"/>
    </source>
</evidence>
<gene>
    <name evidence="1" type="ORF">Sru01_34120</name>
</gene>
<name>A0A919R505_9ACTN</name>
<dbReference type="Proteomes" id="UP000655287">
    <property type="component" value="Unassembled WGS sequence"/>
</dbReference>
<evidence type="ECO:0000313" key="1">
    <source>
        <dbReference type="EMBL" id="GII78430.1"/>
    </source>
</evidence>
<comment type="caution">
    <text evidence="1">The sequence shown here is derived from an EMBL/GenBank/DDBJ whole genome shotgun (WGS) entry which is preliminary data.</text>
</comment>
<dbReference type="AlphaFoldDB" id="A0A919R505"/>
<organism evidence="1 2">
    <name type="scientific">Sphaerisporangium rufum</name>
    <dbReference type="NCBI Taxonomy" id="1381558"/>
    <lineage>
        <taxon>Bacteria</taxon>
        <taxon>Bacillati</taxon>
        <taxon>Actinomycetota</taxon>
        <taxon>Actinomycetes</taxon>
        <taxon>Streptosporangiales</taxon>
        <taxon>Streptosporangiaceae</taxon>
        <taxon>Sphaerisporangium</taxon>
    </lineage>
</organism>
<dbReference type="EMBL" id="BOOU01000048">
    <property type="protein sequence ID" value="GII78430.1"/>
    <property type="molecule type" value="Genomic_DNA"/>
</dbReference>
<keyword evidence="2" id="KW-1185">Reference proteome</keyword>
<accession>A0A919R505</accession>
<protein>
    <submittedName>
        <fullName evidence="1">Uncharacterized protein</fullName>
    </submittedName>
</protein>
<sequence>MCHGGADVPVVDFDQPREWRAPRHLHQQVDAAQHLESLRVALGRLDPGLFVRLERLTGGPPQLRIILYGFGALSEIIYYLPGRGAGEGGHYGWAWGEVITSVLEPSKAATQILRALNVRGRHV</sequence>
<proteinExistence type="predicted"/>
<reference evidence="1" key="1">
    <citation type="submission" date="2021-01" db="EMBL/GenBank/DDBJ databases">
        <title>Whole genome shotgun sequence of Sphaerisporangium rufum NBRC 109079.</title>
        <authorList>
            <person name="Komaki H."/>
            <person name="Tamura T."/>
        </authorList>
    </citation>
    <scope>NUCLEOTIDE SEQUENCE</scope>
    <source>
        <strain evidence="1">NBRC 109079</strain>
    </source>
</reference>